<proteinExistence type="inferred from homology"/>
<keyword evidence="2 6" id="KW-0689">Ribosomal protein</keyword>
<evidence type="ECO:0000256" key="1">
    <source>
        <dbReference type="ARBA" id="ARBA00006471"/>
    </source>
</evidence>
<dbReference type="Gene3D" id="3.30.1370.30">
    <property type="match status" value="1"/>
</dbReference>
<accession>A0A1F8CUV6</accession>
<evidence type="ECO:0000313" key="7">
    <source>
        <dbReference type="Proteomes" id="UP000178999"/>
    </source>
</evidence>
<dbReference type="SUPFAM" id="SSF56047">
    <property type="entry name" value="Ribosomal protein S8"/>
    <property type="match status" value="1"/>
</dbReference>
<evidence type="ECO:0000256" key="2">
    <source>
        <dbReference type="ARBA" id="ARBA00022980"/>
    </source>
</evidence>
<dbReference type="EMBL" id="MGHY01000005">
    <property type="protein sequence ID" value="OGM80052.1"/>
    <property type="molecule type" value="Genomic_DNA"/>
</dbReference>
<evidence type="ECO:0000256" key="4">
    <source>
        <dbReference type="ARBA" id="ARBA00035258"/>
    </source>
</evidence>
<gene>
    <name evidence="6" type="ORF">A2382_05210</name>
</gene>
<dbReference type="InterPro" id="IPR000630">
    <property type="entry name" value="Ribosomal_uS8"/>
</dbReference>
<organism evidence="6 7">
    <name type="scientific">Candidatus Woesebacteria bacterium RIFOXYB1_FULL_38_16</name>
    <dbReference type="NCBI Taxonomy" id="1802538"/>
    <lineage>
        <taxon>Bacteria</taxon>
        <taxon>Candidatus Woeseibacteriota</taxon>
    </lineage>
</organism>
<protein>
    <recommendedName>
        <fullName evidence="4">Small ribosomal subunit protein uS8</fullName>
    </recommendedName>
    <alternativeName>
        <fullName evidence="5">30S ribosomal protein S8</fullName>
    </alternativeName>
</protein>
<dbReference type="InterPro" id="IPR035987">
    <property type="entry name" value="Ribosomal_uS8_sf"/>
</dbReference>
<evidence type="ECO:0000256" key="5">
    <source>
        <dbReference type="ARBA" id="ARBA00035525"/>
    </source>
</evidence>
<dbReference type="GO" id="GO:0006412">
    <property type="term" value="P:translation"/>
    <property type="evidence" value="ECO:0007669"/>
    <property type="project" value="InterPro"/>
</dbReference>
<dbReference type="Proteomes" id="UP000178999">
    <property type="component" value="Unassembled WGS sequence"/>
</dbReference>
<comment type="caution">
    <text evidence="6">The sequence shown here is derived from an EMBL/GenBank/DDBJ whole genome shotgun (WGS) entry which is preliminary data.</text>
</comment>
<dbReference type="GO" id="GO:1990904">
    <property type="term" value="C:ribonucleoprotein complex"/>
    <property type="evidence" value="ECO:0007669"/>
    <property type="project" value="UniProtKB-KW"/>
</dbReference>
<dbReference type="Pfam" id="PF00410">
    <property type="entry name" value="Ribosomal_S8"/>
    <property type="match status" value="1"/>
</dbReference>
<dbReference type="FunFam" id="3.30.1490.10:FF:000001">
    <property type="entry name" value="30S ribosomal protein S8"/>
    <property type="match status" value="1"/>
</dbReference>
<dbReference type="AlphaFoldDB" id="A0A1F8CUV6"/>
<name>A0A1F8CUV6_9BACT</name>
<dbReference type="GO" id="GO:0005737">
    <property type="term" value="C:cytoplasm"/>
    <property type="evidence" value="ECO:0007669"/>
    <property type="project" value="UniProtKB-ARBA"/>
</dbReference>
<comment type="similarity">
    <text evidence="1">Belongs to the universal ribosomal protein uS8 family.</text>
</comment>
<dbReference type="PANTHER" id="PTHR11758">
    <property type="entry name" value="40S RIBOSOMAL PROTEIN S15A"/>
    <property type="match status" value="1"/>
</dbReference>
<sequence>MVNYPIGDFIIRIKNAARSGQKEVVVKKTKFINEMAKVLKKEGFLNKISENNGDLTVELATHKKEVVIVDMKLISKPGLRIYADTDELSKRRGVSVLILSTPKGLMSQKEALKNGVGGEVIVEVI</sequence>
<dbReference type="STRING" id="1802538.A2382_05210"/>
<reference evidence="6 7" key="1">
    <citation type="journal article" date="2016" name="Nat. Commun.">
        <title>Thousands of microbial genomes shed light on interconnected biogeochemical processes in an aquifer system.</title>
        <authorList>
            <person name="Anantharaman K."/>
            <person name="Brown C.T."/>
            <person name="Hug L.A."/>
            <person name="Sharon I."/>
            <person name="Castelle C.J."/>
            <person name="Probst A.J."/>
            <person name="Thomas B.C."/>
            <person name="Singh A."/>
            <person name="Wilkins M.J."/>
            <person name="Karaoz U."/>
            <person name="Brodie E.L."/>
            <person name="Williams K.H."/>
            <person name="Hubbard S.S."/>
            <person name="Banfield J.F."/>
        </authorList>
    </citation>
    <scope>NUCLEOTIDE SEQUENCE [LARGE SCALE GENOMIC DNA]</scope>
</reference>
<evidence type="ECO:0000313" key="6">
    <source>
        <dbReference type="EMBL" id="OGM80052.1"/>
    </source>
</evidence>
<dbReference type="GO" id="GO:0005840">
    <property type="term" value="C:ribosome"/>
    <property type="evidence" value="ECO:0007669"/>
    <property type="project" value="UniProtKB-KW"/>
</dbReference>
<dbReference type="Gene3D" id="3.30.1490.10">
    <property type="match status" value="1"/>
</dbReference>
<dbReference type="GO" id="GO:0003735">
    <property type="term" value="F:structural constituent of ribosome"/>
    <property type="evidence" value="ECO:0007669"/>
    <property type="project" value="InterPro"/>
</dbReference>
<evidence type="ECO:0000256" key="3">
    <source>
        <dbReference type="ARBA" id="ARBA00023274"/>
    </source>
</evidence>
<keyword evidence="3" id="KW-0687">Ribonucleoprotein</keyword>